<dbReference type="PANTHER" id="PTHR23028">
    <property type="entry name" value="ACETYLTRANSFERASE"/>
    <property type="match status" value="1"/>
</dbReference>
<dbReference type="GO" id="GO:0009103">
    <property type="term" value="P:lipopolysaccharide biosynthetic process"/>
    <property type="evidence" value="ECO:0007669"/>
    <property type="project" value="TreeGrafter"/>
</dbReference>
<sequence>MSGHHKDYVAGLDGLRAASVSMVILGHVGLGDLIPGGMGVTIFFFISGFLITRLLWAERDAHGGVDLLRFYGRRTLRLLPEMLVLLLVLTFIVGPLLNQPMQPLQALAGLTYWTNYYIISGLGDCNNCAVTGHLWSLAVEEHFYLVMPLALLLCGFVPRRLAVLFLITIIGAAAWRTYAYTVLHVSEVYTYKATESRIDSIAWGCLAAVIDRSWPRVMAFVRRRAWIVFSAGAGLMLASLAYRDPIFRETLRYSVQGLALVGIMLPLVAAPQLGGLVKLLEIAPLRWMGRRSYAAYLWHMLALTLGGMIVGFSGVIETAPRLTQLQALPFVVALSWIFAELSYRFVFTPAQKLKPWVTPKRAGDENAARIPPDRAAEALS</sequence>
<feature type="transmembrane region" description="Helical" evidence="2">
    <location>
        <begin position="254"/>
        <end position="274"/>
    </location>
</feature>
<keyword evidence="2" id="KW-0812">Transmembrane</keyword>
<dbReference type="InterPro" id="IPR002656">
    <property type="entry name" value="Acyl_transf_3_dom"/>
</dbReference>
<dbReference type="OrthoDB" id="9796461at2"/>
<feature type="transmembrane region" description="Helical" evidence="2">
    <location>
        <begin position="225"/>
        <end position="242"/>
    </location>
</feature>
<feature type="transmembrane region" description="Helical" evidence="2">
    <location>
        <begin position="328"/>
        <end position="346"/>
    </location>
</feature>
<keyword evidence="2" id="KW-1133">Transmembrane helix</keyword>
<dbReference type="Proteomes" id="UP000056905">
    <property type="component" value="Chromosome"/>
</dbReference>
<dbReference type="PANTHER" id="PTHR23028:SF53">
    <property type="entry name" value="ACYL_TRANSF_3 DOMAIN-CONTAINING PROTEIN"/>
    <property type="match status" value="1"/>
</dbReference>
<evidence type="ECO:0000313" key="4">
    <source>
        <dbReference type="EMBL" id="ALL14682.1"/>
    </source>
</evidence>
<dbReference type="GO" id="GO:0016747">
    <property type="term" value="F:acyltransferase activity, transferring groups other than amino-acyl groups"/>
    <property type="evidence" value="ECO:0007669"/>
    <property type="project" value="InterPro"/>
</dbReference>
<keyword evidence="5" id="KW-1185">Reference proteome</keyword>
<dbReference type="KEGG" id="chq:AQ619_15700"/>
<reference evidence="4 5" key="1">
    <citation type="submission" date="2015-10" db="EMBL/GenBank/DDBJ databases">
        <title>Conservation of the essential genome among Caulobacter and Brevundimonas species.</title>
        <authorList>
            <person name="Scott D."/>
            <person name="Ely B."/>
        </authorList>
    </citation>
    <scope>NUCLEOTIDE SEQUENCE [LARGE SCALE GENOMIC DNA]</scope>
    <source>
        <strain evidence="4 5">CB4</strain>
    </source>
</reference>
<protein>
    <recommendedName>
        <fullName evidence="3">Acyltransferase 3 domain-containing protein</fullName>
    </recommendedName>
</protein>
<dbReference type="EMBL" id="CP013002">
    <property type="protein sequence ID" value="ALL14682.1"/>
    <property type="molecule type" value="Genomic_DNA"/>
</dbReference>
<name>A0A0N7JHY4_9CAUL</name>
<dbReference type="GO" id="GO:0016020">
    <property type="term" value="C:membrane"/>
    <property type="evidence" value="ECO:0007669"/>
    <property type="project" value="TreeGrafter"/>
</dbReference>
<accession>A0A0N7JHY4</accession>
<dbReference type="Pfam" id="PF01757">
    <property type="entry name" value="Acyl_transf_3"/>
    <property type="match status" value="1"/>
</dbReference>
<feature type="region of interest" description="Disordered" evidence="1">
    <location>
        <begin position="361"/>
        <end position="380"/>
    </location>
</feature>
<evidence type="ECO:0000256" key="1">
    <source>
        <dbReference type="SAM" id="MobiDB-lite"/>
    </source>
</evidence>
<keyword evidence="2" id="KW-0472">Membrane</keyword>
<feature type="transmembrane region" description="Helical" evidence="2">
    <location>
        <begin position="78"/>
        <end position="97"/>
    </location>
</feature>
<proteinExistence type="predicted"/>
<dbReference type="InterPro" id="IPR050879">
    <property type="entry name" value="Acyltransferase_3"/>
</dbReference>
<feature type="transmembrane region" description="Helical" evidence="2">
    <location>
        <begin position="33"/>
        <end position="57"/>
    </location>
</feature>
<organism evidence="4 5">
    <name type="scientific">Caulobacter henricii</name>
    <dbReference type="NCBI Taxonomy" id="69395"/>
    <lineage>
        <taxon>Bacteria</taxon>
        <taxon>Pseudomonadati</taxon>
        <taxon>Pseudomonadota</taxon>
        <taxon>Alphaproteobacteria</taxon>
        <taxon>Caulobacterales</taxon>
        <taxon>Caulobacteraceae</taxon>
        <taxon>Caulobacter</taxon>
    </lineage>
</organism>
<dbReference type="AlphaFoldDB" id="A0A0N7JHY4"/>
<dbReference type="STRING" id="69395.AQ619_15700"/>
<evidence type="ECO:0000256" key="2">
    <source>
        <dbReference type="SAM" id="Phobius"/>
    </source>
</evidence>
<gene>
    <name evidence="4" type="ORF">AQ619_15700</name>
</gene>
<feature type="transmembrane region" description="Helical" evidence="2">
    <location>
        <begin position="295"/>
        <end position="316"/>
    </location>
</feature>
<evidence type="ECO:0000313" key="5">
    <source>
        <dbReference type="Proteomes" id="UP000056905"/>
    </source>
</evidence>
<dbReference type="RefSeq" id="WP_062149767.1">
    <property type="nucleotide sequence ID" value="NZ_CP013002.1"/>
</dbReference>
<evidence type="ECO:0000259" key="3">
    <source>
        <dbReference type="Pfam" id="PF01757"/>
    </source>
</evidence>
<feature type="domain" description="Acyltransferase 3" evidence="3">
    <location>
        <begin position="10"/>
        <end position="339"/>
    </location>
</feature>